<evidence type="ECO:0000259" key="2">
    <source>
        <dbReference type="Pfam" id="PF06848"/>
    </source>
</evidence>
<dbReference type="PANTHER" id="PTHR22990:SF15">
    <property type="entry name" value="F-BOX ONLY PROTEIN 10"/>
    <property type="match status" value="1"/>
</dbReference>
<feature type="non-terminal residue" evidence="3">
    <location>
        <position position="1"/>
    </location>
</feature>
<dbReference type="InterPro" id="IPR010671">
    <property type="entry name" value="Disaggr-rel_dom"/>
</dbReference>
<dbReference type="NCBIfam" id="NF033679">
    <property type="entry name" value="DNRLRE_dom"/>
    <property type="match status" value="2"/>
</dbReference>
<dbReference type="PANTHER" id="PTHR22990">
    <property type="entry name" value="F-BOX ONLY PROTEIN"/>
    <property type="match status" value="1"/>
</dbReference>
<accession>A0A0F8Q2S9</accession>
<dbReference type="EMBL" id="JJQP01000067">
    <property type="protein sequence ID" value="KKH69178.1"/>
    <property type="molecule type" value="Genomic_DNA"/>
</dbReference>
<dbReference type="Pfam" id="PF06848">
    <property type="entry name" value="Disaggr_repeat"/>
    <property type="match status" value="2"/>
</dbReference>
<evidence type="ECO:0000313" key="3">
    <source>
        <dbReference type="EMBL" id="KKH69178.1"/>
    </source>
</evidence>
<comment type="caution">
    <text evidence="3">The sequence shown here is derived from an EMBL/GenBank/DDBJ whole genome shotgun (WGS) entry which is preliminary data.</text>
</comment>
<reference evidence="3" key="1">
    <citation type="journal article" date="2015" name="ISME J.">
        <title>Genomic and phenotypic differentiation among Methanosarcina mazei populations from Columbia River sediment.</title>
        <authorList>
            <person name="Youngblut N.D."/>
            <person name="Wirth J.S."/>
            <person name="Henriksen J.R."/>
            <person name="Smith M."/>
            <person name="Simon H."/>
            <person name="Metcalf W.W."/>
            <person name="Whitaker R.J."/>
        </authorList>
    </citation>
    <scope>NUCLEOTIDE SEQUENCE [LARGE SCALE GENOMIC DNA]</scope>
    <source>
        <strain evidence="3">1.H.A.2.8</strain>
    </source>
</reference>
<gene>
    <name evidence="3" type="ORF">DU73_08970</name>
</gene>
<evidence type="ECO:0000256" key="1">
    <source>
        <dbReference type="ARBA" id="ARBA00022737"/>
    </source>
</evidence>
<sequence>YRPASSWNTSYVSWNKRDKNVAWKNAGGDWYDKNGVLQGSTPYATFTIRGSAFPDNRYYELDVTELVKEYTSGKYENTGFLIKARNENNNYIAFYSNECGKETQKPSLNITKKVSSENIPVVPEIIEKITLNATLTGAIDNRLREASPDAVYQDSTFIDLGGINDAGYRDMMGFDLSEFNNTTEVTSANLFLYWYYPAGNTRPDDTIVEVYKPASSWNTSYVSWNKKDKNVAWKNPGGDWYDKNGVSQGDTPYASITLKGSELPDNKYYELDVTELVKEYVSGKYENTGVLIKARTENNNYIAFYSIECGIETQKPKLQLEYLI</sequence>
<organism evidence="3">
    <name type="scientific">Methanosarcina mazei</name>
    <name type="common">Methanosarcina frisia</name>
    <dbReference type="NCBI Taxonomy" id="2209"/>
    <lineage>
        <taxon>Archaea</taxon>
        <taxon>Methanobacteriati</taxon>
        <taxon>Methanobacteriota</taxon>
        <taxon>Stenosarchaea group</taxon>
        <taxon>Methanomicrobia</taxon>
        <taxon>Methanosarcinales</taxon>
        <taxon>Methanosarcinaceae</taxon>
        <taxon>Methanosarcina</taxon>
    </lineage>
</organism>
<feature type="domain" description="Disaggregatase-related" evidence="2">
    <location>
        <begin position="1"/>
        <end position="110"/>
    </location>
</feature>
<name>A0A0F8Q2S9_METMZ</name>
<dbReference type="PATRIC" id="fig|2209.86.peg.1949"/>
<dbReference type="InterPro" id="IPR051550">
    <property type="entry name" value="SCF-Subunits/Alg-Epimerases"/>
</dbReference>
<dbReference type="AlphaFoldDB" id="A0A0F8Q2S9"/>
<keyword evidence="1" id="KW-0677">Repeat</keyword>
<protein>
    <recommendedName>
        <fullName evidence="2">Disaggregatase-related domain-containing protein</fullName>
    </recommendedName>
</protein>
<feature type="domain" description="Disaggregatase-related" evidence="2">
    <location>
        <begin position="140"/>
        <end position="319"/>
    </location>
</feature>
<proteinExistence type="predicted"/>